<dbReference type="KEGG" id="tpi:TREPR_3477"/>
<dbReference type="eggNOG" id="ENOG503290R">
    <property type="taxonomic scope" value="Bacteria"/>
</dbReference>
<gene>
    <name evidence="1" type="ordered locus">TREPR_3477</name>
</gene>
<dbReference type="Proteomes" id="UP000009223">
    <property type="component" value="Chromosome"/>
</dbReference>
<dbReference type="HOGENOM" id="CLU_161787_0_0_12"/>
<dbReference type="OrthoDB" id="9791640at2"/>
<evidence type="ECO:0008006" key="3">
    <source>
        <dbReference type="Google" id="ProtNLM"/>
    </source>
</evidence>
<dbReference type="EMBL" id="CP001843">
    <property type="protein sequence ID" value="AEF85184.1"/>
    <property type="molecule type" value="Genomic_DNA"/>
</dbReference>
<evidence type="ECO:0000313" key="2">
    <source>
        <dbReference type="Proteomes" id="UP000009223"/>
    </source>
</evidence>
<accession>F5YIZ4</accession>
<reference evidence="2" key="1">
    <citation type="submission" date="2009-12" db="EMBL/GenBank/DDBJ databases">
        <title>Complete sequence of Treponema primitia strain ZAS-2.</title>
        <authorList>
            <person name="Tetu S.G."/>
            <person name="Matson E."/>
            <person name="Ren Q."/>
            <person name="Seshadri R."/>
            <person name="Elbourne L."/>
            <person name="Hassan K.A."/>
            <person name="Durkin A."/>
            <person name="Radune D."/>
            <person name="Mohamoud Y."/>
            <person name="Shay R."/>
            <person name="Jin S."/>
            <person name="Zhang X."/>
            <person name="Lucey K."/>
            <person name="Ballor N.R."/>
            <person name="Ottesen E."/>
            <person name="Rosenthal R."/>
            <person name="Allen A."/>
            <person name="Leadbetter J.R."/>
            <person name="Paulsen I.T."/>
        </authorList>
    </citation>
    <scope>NUCLEOTIDE SEQUENCE [LARGE SCALE GENOMIC DNA]</scope>
    <source>
        <strain evidence="2">ATCC BAA-887 / DSM 12427 / ZAS-2</strain>
    </source>
</reference>
<dbReference type="RefSeq" id="WP_015706815.1">
    <property type="nucleotide sequence ID" value="NC_015578.1"/>
</dbReference>
<organism evidence="1 2">
    <name type="scientific">Treponema primitia (strain ATCC BAA-887 / DSM 12427 / ZAS-2)</name>
    <dbReference type="NCBI Taxonomy" id="545694"/>
    <lineage>
        <taxon>Bacteria</taxon>
        <taxon>Pseudomonadati</taxon>
        <taxon>Spirochaetota</taxon>
        <taxon>Spirochaetia</taxon>
        <taxon>Spirochaetales</taxon>
        <taxon>Treponemataceae</taxon>
        <taxon>Treponema</taxon>
    </lineage>
</organism>
<proteinExistence type="predicted"/>
<sequence length="98" mass="10971">MLEIADLQALCADETIALTGHVLARMRQRGIRYTDIKHTIQTGEIIEQYATDYPYPSCLISSVDLHIVCGIGNGVLYIITAYRPSAEKWEADGKTRRS</sequence>
<reference evidence="1 2" key="2">
    <citation type="journal article" date="2011" name="ISME J.">
        <title>RNA-seq reveals cooperative metabolic interactions between two termite-gut spirochete species in co-culture.</title>
        <authorList>
            <person name="Rosenthal A.Z."/>
            <person name="Matson E.G."/>
            <person name="Eldar A."/>
            <person name="Leadbetter J.R."/>
        </authorList>
    </citation>
    <scope>NUCLEOTIDE SEQUENCE [LARGE SCALE GENOMIC DNA]</scope>
    <source>
        <strain evidence="2">ATCC BAA-887 / DSM 12427 / ZAS-2</strain>
    </source>
</reference>
<evidence type="ECO:0000313" key="1">
    <source>
        <dbReference type="EMBL" id="AEF85184.1"/>
    </source>
</evidence>
<protein>
    <recommendedName>
        <fullName evidence="3">DUF4258 domain-containing protein</fullName>
    </recommendedName>
</protein>
<dbReference type="AlphaFoldDB" id="F5YIZ4"/>
<keyword evidence="2" id="KW-1185">Reference proteome</keyword>
<dbReference type="Pfam" id="PF14076">
    <property type="entry name" value="DUF4258"/>
    <property type="match status" value="1"/>
</dbReference>
<name>F5YIZ4_TREPZ</name>
<dbReference type="STRING" id="545694.TREPR_3477"/>
<dbReference type="InterPro" id="IPR025354">
    <property type="entry name" value="DUF4258"/>
</dbReference>